<keyword evidence="3" id="KW-1185">Reference proteome</keyword>
<dbReference type="Proteomes" id="UP000295122">
    <property type="component" value="Unassembled WGS sequence"/>
</dbReference>
<dbReference type="EMBL" id="SNZR01000013">
    <property type="protein sequence ID" value="TDR90242.1"/>
    <property type="molecule type" value="Genomic_DNA"/>
</dbReference>
<comment type="caution">
    <text evidence="2">The sequence shown here is derived from an EMBL/GenBank/DDBJ whole genome shotgun (WGS) entry which is preliminary data.</text>
</comment>
<evidence type="ECO:0000313" key="2">
    <source>
        <dbReference type="EMBL" id="TDR90242.1"/>
    </source>
</evidence>
<accession>A0A4R7BYB1</accession>
<dbReference type="Gene3D" id="3.20.20.150">
    <property type="entry name" value="Divalent-metal-dependent TIM barrel enzymes"/>
    <property type="match status" value="1"/>
</dbReference>
<feature type="domain" description="Xylose isomerase-like TIM barrel" evidence="1">
    <location>
        <begin position="26"/>
        <end position="267"/>
    </location>
</feature>
<evidence type="ECO:0000313" key="3">
    <source>
        <dbReference type="Proteomes" id="UP000295122"/>
    </source>
</evidence>
<dbReference type="Pfam" id="PF01261">
    <property type="entry name" value="AP_endonuc_2"/>
    <property type="match status" value="1"/>
</dbReference>
<proteinExistence type="predicted"/>
<dbReference type="InterPro" id="IPR013022">
    <property type="entry name" value="Xyl_isomerase-like_TIM-brl"/>
</dbReference>
<sequence length="280" mass="30462">MPAGYGGGLAINHYITPEGYALERFLDDCAEAGATGVGLTERALAEMPLERLGQALEERSLRVTSVNSAGFFLWDDPQKALRQQEINAALIHAAAVLGADALVTITGGLHDYAEARPGDLKRVRSRVEQDLAPLIDAAVARDVRLGLEPMHPIRIPNKSTLNTLAQTERQLAHHPGLGFVLDMFHSWWDPDLEEVLERSVSRLRLVQLTGVAQPRGDVLLPVRCPLGEGLVDLPALLATLRSVGYRGHFEFELFAPDLRGATVAEAIRRAVAEFGAAWEG</sequence>
<dbReference type="GO" id="GO:0016853">
    <property type="term" value="F:isomerase activity"/>
    <property type="evidence" value="ECO:0007669"/>
    <property type="project" value="UniProtKB-KW"/>
</dbReference>
<name>A0A4R7BYB1_9HYPH</name>
<dbReference type="InterPro" id="IPR050312">
    <property type="entry name" value="IolE/XylAMocC-like"/>
</dbReference>
<dbReference type="AlphaFoldDB" id="A0A4R7BYB1"/>
<gene>
    <name evidence="2" type="ORF">EV668_3084</name>
</gene>
<dbReference type="InterPro" id="IPR036237">
    <property type="entry name" value="Xyl_isomerase-like_sf"/>
</dbReference>
<protein>
    <submittedName>
        <fullName evidence="2">Sugar phosphate isomerase/epimerase</fullName>
    </submittedName>
</protein>
<dbReference type="PANTHER" id="PTHR12110">
    <property type="entry name" value="HYDROXYPYRUVATE ISOMERASE"/>
    <property type="match status" value="1"/>
</dbReference>
<dbReference type="SUPFAM" id="SSF51658">
    <property type="entry name" value="Xylose isomerase-like"/>
    <property type="match status" value="1"/>
</dbReference>
<organism evidence="2 3">
    <name type="scientific">Enterovirga rhinocerotis</name>
    <dbReference type="NCBI Taxonomy" id="1339210"/>
    <lineage>
        <taxon>Bacteria</taxon>
        <taxon>Pseudomonadati</taxon>
        <taxon>Pseudomonadota</taxon>
        <taxon>Alphaproteobacteria</taxon>
        <taxon>Hyphomicrobiales</taxon>
        <taxon>Methylobacteriaceae</taxon>
        <taxon>Enterovirga</taxon>
    </lineage>
</organism>
<evidence type="ECO:0000259" key="1">
    <source>
        <dbReference type="Pfam" id="PF01261"/>
    </source>
</evidence>
<keyword evidence="2" id="KW-0413">Isomerase</keyword>
<dbReference type="PANTHER" id="PTHR12110:SF52">
    <property type="entry name" value="XYLOSE ISOMERASE"/>
    <property type="match status" value="1"/>
</dbReference>
<reference evidence="2 3" key="1">
    <citation type="submission" date="2019-03" db="EMBL/GenBank/DDBJ databases">
        <title>Genomic Encyclopedia of Type Strains, Phase IV (KMG-IV): sequencing the most valuable type-strain genomes for metagenomic binning, comparative biology and taxonomic classification.</title>
        <authorList>
            <person name="Goeker M."/>
        </authorList>
    </citation>
    <scope>NUCLEOTIDE SEQUENCE [LARGE SCALE GENOMIC DNA]</scope>
    <source>
        <strain evidence="2 3">DSM 25903</strain>
    </source>
</reference>
<dbReference type="RefSeq" id="WP_166652486.1">
    <property type="nucleotide sequence ID" value="NZ_SNZR01000013.1"/>
</dbReference>